<dbReference type="Proteomes" id="UP000507245">
    <property type="component" value="Unassembled WGS sequence"/>
</dbReference>
<evidence type="ECO:0000313" key="4">
    <source>
        <dbReference type="Proteomes" id="UP000507245"/>
    </source>
</evidence>
<evidence type="ECO:0000313" key="2">
    <source>
        <dbReference type="EMBL" id="CAB4307105.1"/>
    </source>
</evidence>
<dbReference type="Proteomes" id="UP000507222">
    <property type="component" value="Unassembled WGS sequence"/>
</dbReference>
<organism evidence="2 4">
    <name type="scientific">Prunus armeniaca</name>
    <name type="common">Apricot</name>
    <name type="synonym">Armeniaca vulgaris</name>
    <dbReference type="NCBI Taxonomy" id="36596"/>
    <lineage>
        <taxon>Eukaryota</taxon>
        <taxon>Viridiplantae</taxon>
        <taxon>Streptophyta</taxon>
        <taxon>Embryophyta</taxon>
        <taxon>Tracheophyta</taxon>
        <taxon>Spermatophyta</taxon>
        <taxon>Magnoliopsida</taxon>
        <taxon>eudicotyledons</taxon>
        <taxon>Gunneridae</taxon>
        <taxon>Pentapetalae</taxon>
        <taxon>rosids</taxon>
        <taxon>fabids</taxon>
        <taxon>Rosales</taxon>
        <taxon>Rosaceae</taxon>
        <taxon>Amygdaloideae</taxon>
        <taxon>Amygdaleae</taxon>
        <taxon>Prunus</taxon>
    </lineage>
</organism>
<accession>A0A6J5X4W0</accession>
<keyword evidence="4" id="KW-1185">Reference proteome</keyword>
<protein>
    <submittedName>
        <fullName evidence="2">Uncharacterized protein</fullName>
    </submittedName>
</protein>
<evidence type="ECO:0000313" key="1">
    <source>
        <dbReference type="EMBL" id="CAB4276709.1"/>
    </source>
</evidence>
<name>A0A6J5X4W0_PRUAR</name>
<dbReference type="EMBL" id="CAEKDK010000004">
    <property type="protein sequence ID" value="CAB4276709.1"/>
    <property type="molecule type" value="Genomic_DNA"/>
</dbReference>
<dbReference type="AlphaFoldDB" id="A0A6J5X4W0"/>
<reference evidence="4" key="1">
    <citation type="journal article" date="2020" name="Genome Biol.">
        <title>Gamete binning: chromosome-level and haplotype-resolved genome assembly enabled by high-throughput single-cell sequencing of gamete genomes.</title>
        <authorList>
            <person name="Campoy J.A."/>
            <person name="Sun H."/>
            <person name="Goel M."/>
            <person name="Jiao W.-B."/>
            <person name="Folz-Donahue K."/>
            <person name="Wang N."/>
            <person name="Rubio M."/>
            <person name="Liu C."/>
            <person name="Kukat C."/>
            <person name="Ruiz D."/>
            <person name="Huettel B."/>
            <person name="Schneeberger K."/>
        </authorList>
    </citation>
    <scope>NUCLEOTIDE SEQUENCE [LARGE SCALE GENOMIC DNA]</scope>
    <source>
        <strain evidence="4">cv. Rojo Pasion</strain>
    </source>
</reference>
<sequence length="60" mass="6810">MRKPPVVFGTIKEAFTLDEQSRAAPKENVNMEDWDTWLIKDAIMGFKGSKVGPRAIFNKV</sequence>
<gene>
    <name evidence="1" type="ORF">CURHAP_LOCUS25938</name>
    <name evidence="2" type="ORF">ORAREDHAP_LOCUS25593</name>
</gene>
<dbReference type="EMBL" id="CAEKKB010000004">
    <property type="protein sequence ID" value="CAB4307105.1"/>
    <property type="molecule type" value="Genomic_DNA"/>
</dbReference>
<evidence type="ECO:0000313" key="3">
    <source>
        <dbReference type="Proteomes" id="UP000507222"/>
    </source>
</evidence>
<reference evidence="2 3" key="2">
    <citation type="submission" date="2020-05" db="EMBL/GenBank/DDBJ databases">
        <authorList>
            <person name="Campoy J."/>
            <person name="Schneeberger K."/>
            <person name="Spophaly S."/>
        </authorList>
    </citation>
    <scope>NUCLEOTIDE SEQUENCE [LARGE SCALE GENOMIC DNA]</scope>
    <source>
        <strain evidence="2">PruArmRojPasFocal</strain>
    </source>
</reference>
<proteinExistence type="predicted"/>